<dbReference type="Pfam" id="PF07690">
    <property type="entry name" value="MFS_1"/>
    <property type="match status" value="1"/>
</dbReference>
<dbReference type="InterPro" id="IPR011701">
    <property type="entry name" value="MFS"/>
</dbReference>
<dbReference type="PANTHER" id="PTHR23523:SF2">
    <property type="entry name" value="2-NITROIMIDAZOLE TRANSPORTER"/>
    <property type="match status" value="1"/>
</dbReference>
<feature type="domain" description="Major facilitator superfamily (MFS) profile" evidence="7">
    <location>
        <begin position="10"/>
        <end position="389"/>
    </location>
</feature>
<keyword evidence="4 6" id="KW-1133">Transmembrane helix</keyword>
<evidence type="ECO:0000313" key="8">
    <source>
        <dbReference type="EMBL" id="MBB3128606.1"/>
    </source>
</evidence>
<dbReference type="PROSITE" id="PS50850">
    <property type="entry name" value="MFS"/>
    <property type="match status" value="1"/>
</dbReference>
<feature type="transmembrane region" description="Helical" evidence="6">
    <location>
        <begin position="301"/>
        <end position="320"/>
    </location>
</feature>
<sequence>MNKTFSGGLLIAALFLAALNLRLSINSISPILESIRNDLNMSAWQASLLTTIPVLCMGIFSPLAAKISGRWGLERVISWSLLLIGVGTLLRFVVDSTISLIITAFIAGAGIASVGPLLSGFIKRHFSSNVPSMIAVYTLALTIGAALASGLSAPIQTWLNSWQEGLAIWGILGILAIGVWVLLIRRIKHSTEMGADDKADKGAKIPWGNAKAWLLTLSFGLLAMLFYSVTAWLPPMIQSMGYSKWYAANVLTIFAVVQIPAGLLMRFLLKKIPSRLLWLLVASTVELVGFIMIMFNIQPWIAAMLIGLGAGTLFSLNLLLPIDMTGNPQEAASWAAMTQSVGYVIGAAGPLILGWIHDTTHSFSIAIIGMIAVNLLMIGFQYLAVSKKPKKQAEVNVSNA</sequence>
<dbReference type="InterPro" id="IPR052524">
    <property type="entry name" value="MFS_Cyanate_Porter"/>
</dbReference>
<evidence type="ECO:0000259" key="7">
    <source>
        <dbReference type="PROSITE" id="PS50850"/>
    </source>
</evidence>
<evidence type="ECO:0000256" key="1">
    <source>
        <dbReference type="ARBA" id="ARBA00004651"/>
    </source>
</evidence>
<dbReference type="EMBL" id="JACHXJ010000002">
    <property type="protein sequence ID" value="MBB3128606.1"/>
    <property type="molecule type" value="Genomic_DNA"/>
</dbReference>
<protein>
    <submittedName>
        <fullName evidence="8">CP family cyanate transporter-like MFS transporter</fullName>
    </submittedName>
</protein>
<feature type="transmembrane region" description="Helical" evidence="6">
    <location>
        <begin position="245"/>
        <end position="269"/>
    </location>
</feature>
<keyword evidence="2" id="KW-0813">Transport</keyword>
<organism evidence="8 9">
    <name type="scientific">Paenibacillus rhizosphaerae</name>
    <dbReference type="NCBI Taxonomy" id="297318"/>
    <lineage>
        <taxon>Bacteria</taxon>
        <taxon>Bacillati</taxon>
        <taxon>Bacillota</taxon>
        <taxon>Bacilli</taxon>
        <taxon>Bacillales</taxon>
        <taxon>Paenibacillaceae</taxon>
        <taxon>Paenibacillus</taxon>
    </lineage>
</organism>
<evidence type="ECO:0000256" key="3">
    <source>
        <dbReference type="ARBA" id="ARBA00022692"/>
    </source>
</evidence>
<feature type="transmembrane region" description="Helical" evidence="6">
    <location>
        <begin position="362"/>
        <end position="385"/>
    </location>
</feature>
<proteinExistence type="predicted"/>
<evidence type="ECO:0000256" key="4">
    <source>
        <dbReference type="ARBA" id="ARBA00022989"/>
    </source>
</evidence>
<accession>A0A839TP65</accession>
<name>A0A839TP65_9BACL</name>
<dbReference type="Proteomes" id="UP000517523">
    <property type="component" value="Unassembled WGS sequence"/>
</dbReference>
<evidence type="ECO:0000256" key="5">
    <source>
        <dbReference type="ARBA" id="ARBA00023136"/>
    </source>
</evidence>
<evidence type="ECO:0000256" key="2">
    <source>
        <dbReference type="ARBA" id="ARBA00022448"/>
    </source>
</evidence>
<keyword evidence="3 6" id="KW-0812">Transmembrane</keyword>
<dbReference type="Gene3D" id="1.20.1250.20">
    <property type="entry name" value="MFS general substrate transporter like domains"/>
    <property type="match status" value="2"/>
</dbReference>
<evidence type="ECO:0000256" key="6">
    <source>
        <dbReference type="SAM" id="Phobius"/>
    </source>
</evidence>
<dbReference type="PANTHER" id="PTHR23523">
    <property type="match status" value="1"/>
</dbReference>
<feature type="transmembrane region" description="Helical" evidence="6">
    <location>
        <begin position="43"/>
        <end position="64"/>
    </location>
</feature>
<feature type="transmembrane region" description="Helical" evidence="6">
    <location>
        <begin position="332"/>
        <end position="356"/>
    </location>
</feature>
<feature type="transmembrane region" description="Helical" evidence="6">
    <location>
        <begin position="166"/>
        <end position="184"/>
    </location>
</feature>
<gene>
    <name evidence="8" type="ORF">FHS19_003260</name>
</gene>
<feature type="transmembrane region" description="Helical" evidence="6">
    <location>
        <begin position="212"/>
        <end position="233"/>
    </location>
</feature>
<dbReference type="InterPro" id="IPR036259">
    <property type="entry name" value="MFS_trans_sf"/>
</dbReference>
<dbReference type="RefSeq" id="WP_183582755.1">
    <property type="nucleotide sequence ID" value="NZ_JACHXJ010000002.1"/>
</dbReference>
<comment type="caution">
    <text evidence="8">The sequence shown here is derived from an EMBL/GenBank/DDBJ whole genome shotgun (WGS) entry which is preliminary data.</text>
</comment>
<evidence type="ECO:0000313" key="9">
    <source>
        <dbReference type="Proteomes" id="UP000517523"/>
    </source>
</evidence>
<dbReference type="GO" id="GO:0005886">
    <property type="term" value="C:plasma membrane"/>
    <property type="evidence" value="ECO:0007669"/>
    <property type="project" value="UniProtKB-SubCell"/>
</dbReference>
<dbReference type="AlphaFoldDB" id="A0A839TP65"/>
<dbReference type="GO" id="GO:0022857">
    <property type="term" value="F:transmembrane transporter activity"/>
    <property type="evidence" value="ECO:0007669"/>
    <property type="project" value="InterPro"/>
</dbReference>
<feature type="transmembrane region" description="Helical" evidence="6">
    <location>
        <begin position="76"/>
        <end position="94"/>
    </location>
</feature>
<dbReference type="SUPFAM" id="SSF103473">
    <property type="entry name" value="MFS general substrate transporter"/>
    <property type="match status" value="1"/>
</dbReference>
<keyword evidence="5 6" id="KW-0472">Membrane</keyword>
<reference evidence="8 9" key="1">
    <citation type="submission" date="2020-08" db="EMBL/GenBank/DDBJ databases">
        <title>Genomic Encyclopedia of Type Strains, Phase III (KMG-III): the genomes of soil and plant-associated and newly described type strains.</title>
        <authorList>
            <person name="Whitman W."/>
        </authorList>
    </citation>
    <scope>NUCLEOTIDE SEQUENCE [LARGE SCALE GENOMIC DNA]</scope>
    <source>
        <strain evidence="8 9">CECT 5831</strain>
    </source>
</reference>
<comment type="subcellular location">
    <subcellularLocation>
        <location evidence="1">Cell membrane</location>
        <topology evidence="1">Multi-pass membrane protein</topology>
    </subcellularLocation>
</comment>
<dbReference type="InterPro" id="IPR020846">
    <property type="entry name" value="MFS_dom"/>
</dbReference>
<feature type="transmembrane region" description="Helical" evidence="6">
    <location>
        <begin position="276"/>
        <end position="295"/>
    </location>
</feature>
<feature type="transmembrane region" description="Helical" evidence="6">
    <location>
        <begin position="134"/>
        <end position="154"/>
    </location>
</feature>
<feature type="transmembrane region" description="Helical" evidence="6">
    <location>
        <begin position="100"/>
        <end position="122"/>
    </location>
</feature>